<dbReference type="SUPFAM" id="SSF52540">
    <property type="entry name" value="P-loop containing nucleoside triphosphate hydrolases"/>
    <property type="match status" value="1"/>
</dbReference>
<organism evidence="3 4">
    <name type="scientific">Cytobacillus pseudoceanisediminis</name>
    <dbReference type="NCBI Taxonomy" id="3051614"/>
    <lineage>
        <taxon>Bacteria</taxon>
        <taxon>Bacillati</taxon>
        <taxon>Bacillota</taxon>
        <taxon>Bacilli</taxon>
        <taxon>Bacillales</taxon>
        <taxon>Bacillaceae</taxon>
        <taxon>Cytobacillus</taxon>
    </lineage>
</organism>
<proteinExistence type="predicted"/>
<evidence type="ECO:0000313" key="3">
    <source>
        <dbReference type="EMBL" id="WZP06847.1"/>
    </source>
</evidence>
<dbReference type="InterPro" id="IPR033756">
    <property type="entry name" value="YlxH/NBP35"/>
</dbReference>
<dbReference type="PANTHER" id="PTHR32309">
    <property type="entry name" value="TYROSINE-PROTEIN KINASE"/>
    <property type="match status" value="1"/>
</dbReference>
<dbReference type="InterPro" id="IPR027417">
    <property type="entry name" value="P-loop_NTPase"/>
</dbReference>
<dbReference type="InterPro" id="IPR005702">
    <property type="entry name" value="Wzc-like_C"/>
</dbReference>
<dbReference type="RefSeq" id="WP_034296032.1">
    <property type="nucleotide sequence ID" value="NZ_CP151651.1"/>
</dbReference>
<keyword evidence="4" id="KW-1185">Reference proteome</keyword>
<accession>A0ABZ2ZJI5</accession>
<dbReference type="Proteomes" id="UP001472074">
    <property type="component" value="Chromosome"/>
</dbReference>
<dbReference type="EC" id="2.7.10.2" evidence="3"/>
<evidence type="ECO:0000256" key="1">
    <source>
        <dbReference type="ARBA" id="ARBA00022741"/>
    </source>
</evidence>
<dbReference type="PANTHER" id="PTHR32309:SF13">
    <property type="entry name" value="FERRIC ENTEROBACTIN TRANSPORT PROTEIN FEPE"/>
    <property type="match status" value="1"/>
</dbReference>
<dbReference type="NCBIfam" id="TIGR01007">
    <property type="entry name" value="eps_fam"/>
    <property type="match status" value="1"/>
</dbReference>
<gene>
    <name evidence="3" type="ORF">AADC60_22765</name>
</gene>
<keyword evidence="3" id="KW-0808">Transferase</keyword>
<sequence length="213" mass="23926">MFKKKKIKKYTKMVQQSGQSICSEQIRMISTYIEHLYDSESPLLMVTSPSEEGQKSIISSKLAIAFVEQGKKVLLVDANIRSPSLHHWFQMKNENGFTNAVRYAESIHLNSKETLIPNLFVMPAGPVPSNPSEIWVASKIKDMASCCRTEYDVVIFEAPPILSASDSQVLASYCDGTILVLKENKTKKDDAFKAKMKLERKNSKILGVIYQTG</sequence>
<dbReference type="Gene3D" id="3.40.50.300">
    <property type="entry name" value="P-loop containing nucleotide triphosphate hydrolases"/>
    <property type="match status" value="1"/>
</dbReference>
<evidence type="ECO:0000313" key="4">
    <source>
        <dbReference type="Proteomes" id="UP001472074"/>
    </source>
</evidence>
<dbReference type="InterPro" id="IPR050445">
    <property type="entry name" value="Bact_polysacc_biosynth/exp"/>
</dbReference>
<evidence type="ECO:0000256" key="2">
    <source>
        <dbReference type="ARBA" id="ARBA00022840"/>
    </source>
</evidence>
<dbReference type="GO" id="GO:0004715">
    <property type="term" value="F:non-membrane spanning protein tyrosine kinase activity"/>
    <property type="evidence" value="ECO:0007669"/>
    <property type="project" value="UniProtKB-EC"/>
</dbReference>
<name>A0ABZ2ZJI5_9BACI</name>
<keyword evidence="2" id="KW-0067">ATP-binding</keyword>
<protein>
    <submittedName>
        <fullName evidence="3">CpsD/CapB family tyrosine-protein kinase</fullName>
        <ecNumber evidence="3">2.7.10.2</ecNumber>
    </submittedName>
</protein>
<keyword evidence="3" id="KW-0418">Kinase</keyword>
<reference evidence="3 4" key="1">
    <citation type="submission" date="2024-04" db="EMBL/GenBank/DDBJ databases">
        <title>Screening of coral probiotics and analysis of their probiotic properties.</title>
        <authorList>
            <person name="Wang S."/>
        </authorList>
    </citation>
    <scope>NUCLEOTIDE SEQUENCE [LARGE SCALE GENOMIC DNA]</scope>
    <source>
        <strain evidence="3 4">GXU-Z9</strain>
    </source>
</reference>
<keyword evidence="1" id="KW-0547">Nucleotide-binding</keyword>
<dbReference type="Pfam" id="PF10609">
    <property type="entry name" value="ParA"/>
    <property type="match status" value="1"/>
</dbReference>
<dbReference type="CDD" id="cd05387">
    <property type="entry name" value="BY-kinase"/>
    <property type="match status" value="1"/>
</dbReference>
<dbReference type="EMBL" id="CP151651">
    <property type="protein sequence ID" value="WZP06847.1"/>
    <property type="molecule type" value="Genomic_DNA"/>
</dbReference>